<reference evidence="1 2" key="1">
    <citation type="submission" date="2014-10" db="EMBL/GenBank/DDBJ databases">
        <title>Draft genome sequence of Novosphingobium subterraneum DSM 12447.</title>
        <authorList>
            <person name="Gan H.M."/>
            <person name="Gan H.Y."/>
            <person name="Savka M.A."/>
        </authorList>
    </citation>
    <scope>NUCLEOTIDE SEQUENCE [LARGE SCALE GENOMIC DNA]</scope>
    <source>
        <strain evidence="1 2">DSM 12447</strain>
    </source>
</reference>
<dbReference type="RefSeq" id="WP_052242635.1">
    <property type="nucleotide sequence ID" value="NZ_JRVC01000022.1"/>
</dbReference>
<keyword evidence="2" id="KW-1185">Reference proteome</keyword>
<dbReference type="Proteomes" id="UP000031338">
    <property type="component" value="Unassembled WGS sequence"/>
</dbReference>
<comment type="caution">
    <text evidence="1">The sequence shown here is derived from an EMBL/GenBank/DDBJ whole genome shotgun (WGS) entry which is preliminary data.</text>
</comment>
<dbReference type="AlphaFoldDB" id="A0A0B8ZYM4"/>
<dbReference type="EMBL" id="JRVC01000022">
    <property type="protein sequence ID" value="KHS43396.1"/>
    <property type="molecule type" value="Genomic_DNA"/>
</dbReference>
<gene>
    <name evidence="1" type="ORF">NJ75_03705</name>
</gene>
<proteinExistence type="predicted"/>
<accession>A0A0B8ZYM4</accession>
<dbReference type="STRING" id="48936.NJ75_03705"/>
<organism evidence="1 2">
    <name type="scientific">Novosphingobium subterraneum</name>
    <dbReference type="NCBI Taxonomy" id="48936"/>
    <lineage>
        <taxon>Bacteria</taxon>
        <taxon>Pseudomonadati</taxon>
        <taxon>Pseudomonadota</taxon>
        <taxon>Alphaproteobacteria</taxon>
        <taxon>Sphingomonadales</taxon>
        <taxon>Sphingomonadaceae</taxon>
        <taxon>Novosphingobium</taxon>
    </lineage>
</organism>
<dbReference type="PATRIC" id="fig|48936.3.peg.3736"/>
<protein>
    <submittedName>
        <fullName evidence="1">Uncharacterized protein</fullName>
    </submittedName>
</protein>
<evidence type="ECO:0000313" key="2">
    <source>
        <dbReference type="Proteomes" id="UP000031338"/>
    </source>
</evidence>
<name>A0A0B8ZYM4_9SPHN</name>
<sequence length="195" mass="20580">MTEQVETNSLLPTEVSEKIAALIGVGASPEEANAIATAAPLTAADKARASLALRNAEHSLAVDPRTATKVAETIGPEDMGVALVLQEDALGAADEIERMLMNQILAMNGLALRATARAHSTEYVQQCDGYINQANKCSRTFATLVETLSRYRGKTSEQKVTVQHVHVHEGGQAVVGNVAAPEGGRSRARKGHSTP</sequence>
<evidence type="ECO:0000313" key="1">
    <source>
        <dbReference type="EMBL" id="KHS43396.1"/>
    </source>
</evidence>